<evidence type="ECO:0000256" key="1">
    <source>
        <dbReference type="ARBA" id="ARBA00022737"/>
    </source>
</evidence>
<keyword evidence="5" id="KW-0472">Membrane</keyword>
<dbReference type="PANTHER" id="PTHR24198">
    <property type="entry name" value="ANKYRIN REPEAT AND PROTEIN KINASE DOMAIN-CONTAINING PROTEIN"/>
    <property type="match status" value="1"/>
</dbReference>
<proteinExistence type="predicted"/>
<evidence type="ECO:0000256" key="3">
    <source>
        <dbReference type="PROSITE-ProRule" id="PRU00023"/>
    </source>
</evidence>
<feature type="repeat" description="ANK" evidence="3">
    <location>
        <begin position="341"/>
        <end position="373"/>
    </location>
</feature>
<accession>G0U4S3</accession>
<gene>
    <name evidence="6" type="ORF">TVY486_1014810</name>
</gene>
<keyword evidence="5" id="KW-1133">Transmembrane helix</keyword>
<dbReference type="AlphaFoldDB" id="G0U4S3"/>
<dbReference type="InterPro" id="IPR036770">
    <property type="entry name" value="Ankyrin_rpt-contain_sf"/>
</dbReference>
<dbReference type="OMA" id="ACWNEDG"/>
<keyword evidence="5" id="KW-0812">Transmembrane</keyword>
<reference evidence="6" key="1">
    <citation type="journal article" date="2012" name="Proc. Natl. Acad. Sci. U.S.A.">
        <title>Antigenic diversity is generated by distinct evolutionary mechanisms in African trypanosome species.</title>
        <authorList>
            <person name="Jackson A.P."/>
            <person name="Berry A."/>
            <person name="Aslett M."/>
            <person name="Allison H.C."/>
            <person name="Burton P."/>
            <person name="Vavrova-Anderson J."/>
            <person name="Brown R."/>
            <person name="Browne H."/>
            <person name="Corton N."/>
            <person name="Hauser H."/>
            <person name="Gamble J."/>
            <person name="Gilderthorp R."/>
            <person name="Marcello L."/>
            <person name="McQuillan J."/>
            <person name="Otto T.D."/>
            <person name="Quail M.A."/>
            <person name="Sanders M.J."/>
            <person name="van Tonder A."/>
            <person name="Ginger M.L."/>
            <person name="Field M.C."/>
            <person name="Barry J.D."/>
            <person name="Hertz-Fowler C."/>
            <person name="Berriman M."/>
        </authorList>
    </citation>
    <scope>NUCLEOTIDE SEQUENCE</scope>
    <source>
        <strain evidence="6">Y486</strain>
    </source>
</reference>
<dbReference type="EMBL" id="HE573026">
    <property type="protein sequence ID" value="CCC52438.1"/>
    <property type="molecule type" value="Genomic_DNA"/>
</dbReference>
<feature type="repeat" description="ANK" evidence="3">
    <location>
        <begin position="72"/>
        <end position="105"/>
    </location>
</feature>
<evidence type="ECO:0008006" key="7">
    <source>
        <dbReference type="Google" id="ProtNLM"/>
    </source>
</evidence>
<evidence type="ECO:0000256" key="2">
    <source>
        <dbReference type="ARBA" id="ARBA00023043"/>
    </source>
</evidence>
<evidence type="ECO:0000256" key="5">
    <source>
        <dbReference type="SAM" id="Phobius"/>
    </source>
</evidence>
<keyword evidence="1" id="KW-0677">Repeat</keyword>
<dbReference type="SUPFAM" id="SSF48403">
    <property type="entry name" value="Ankyrin repeat"/>
    <property type="match status" value="1"/>
</dbReference>
<dbReference type="PANTHER" id="PTHR24198:SF165">
    <property type="entry name" value="ANKYRIN REPEAT-CONTAINING PROTEIN-RELATED"/>
    <property type="match status" value="1"/>
</dbReference>
<evidence type="ECO:0000313" key="6">
    <source>
        <dbReference type="EMBL" id="CCC52438.1"/>
    </source>
</evidence>
<sequence>MPKGGGKVSGKGKLSDDGSTLFTQFWNCLKKCDVDGLEEMLQDLVEDPETGNLTPVIKWEVASQLVNKPNARKAFPLSYAVSQGMSERGLHILLRSGANIDAADATSEKSTALHTACWGEDHSAVGLLLRCGANPLVTDARGRTPLHILASLNATSLFSYFLGVTTKKGVDTNHESDDYTNKCAGLEGCEAVKVSASEIIGQKDVAGFTVLHTAFSDISGDSDGVVSEVLNYLESLSRTDPAAVTSLVNITTEMGCTALYHLISCRACNESVMVRAVERLLALGASTTVVNSCNQTLFTVVVMSHTGYIATKLLRLLFDAVKSEDTVGQLEGVFLRCDTEKGYALIHHAIAAGNIDAVKFFIEFLKDVDASSASQYAKNWLGGVLSDNNETVSQLLLDYGYDEMAELLISANIIDKYSFEKQKAELAEAALARDSKRVEDQLASRGGGGKTDERDEYYDEEQEEEEEEETSVAGKGSGARPNATKTGHSSSRIQQARKARAHASLNRKKSEVYRSARMGLGGPSPKNGLLSLCVALVLLLVFLLLAMRLFSSTGVST</sequence>
<feature type="compositionally biased region" description="Basic residues" evidence="4">
    <location>
        <begin position="495"/>
        <end position="507"/>
    </location>
</feature>
<dbReference type="VEuPathDB" id="TriTrypDB:TvY486_1014810"/>
<evidence type="ECO:0000256" key="4">
    <source>
        <dbReference type="SAM" id="MobiDB-lite"/>
    </source>
</evidence>
<feature type="compositionally biased region" description="Polar residues" evidence="4">
    <location>
        <begin position="483"/>
        <end position="494"/>
    </location>
</feature>
<name>G0U4S3_TRYVY</name>
<dbReference type="SMART" id="SM00248">
    <property type="entry name" value="ANK"/>
    <property type="match status" value="7"/>
</dbReference>
<dbReference type="PROSITE" id="PS50088">
    <property type="entry name" value="ANK_REPEAT"/>
    <property type="match status" value="2"/>
</dbReference>
<organism evidence="6">
    <name type="scientific">Trypanosoma vivax (strain Y486)</name>
    <dbReference type="NCBI Taxonomy" id="1055687"/>
    <lineage>
        <taxon>Eukaryota</taxon>
        <taxon>Discoba</taxon>
        <taxon>Euglenozoa</taxon>
        <taxon>Kinetoplastea</taxon>
        <taxon>Metakinetoplastina</taxon>
        <taxon>Trypanosomatida</taxon>
        <taxon>Trypanosomatidae</taxon>
        <taxon>Trypanosoma</taxon>
        <taxon>Duttonella</taxon>
    </lineage>
</organism>
<feature type="region of interest" description="Disordered" evidence="4">
    <location>
        <begin position="437"/>
        <end position="509"/>
    </location>
</feature>
<dbReference type="Pfam" id="PF12796">
    <property type="entry name" value="Ank_2"/>
    <property type="match status" value="1"/>
</dbReference>
<keyword evidence="2 3" id="KW-0040">ANK repeat</keyword>
<dbReference type="InterPro" id="IPR002110">
    <property type="entry name" value="Ankyrin_rpt"/>
</dbReference>
<protein>
    <recommendedName>
        <fullName evidence="7">Ankyrin repeat protein</fullName>
    </recommendedName>
</protein>
<feature type="transmembrane region" description="Helical" evidence="5">
    <location>
        <begin position="528"/>
        <end position="550"/>
    </location>
</feature>
<dbReference type="Gene3D" id="1.25.40.20">
    <property type="entry name" value="Ankyrin repeat-containing domain"/>
    <property type="match status" value="2"/>
</dbReference>
<feature type="compositionally biased region" description="Acidic residues" evidence="4">
    <location>
        <begin position="454"/>
        <end position="470"/>
    </location>
</feature>